<dbReference type="Proteomes" id="UP000095662">
    <property type="component" value="Unassembled WGS sequence"/>
</dbReference>
<dbReference type="Gene3D" id="3.60.21.10">
    <property type="match status" value="1"/>
</dbReference>
<name>A0A174ZJJ2_9FIRM</name>
<dbReference type="InterPro" id="IPR004843">
    <property type="entry name" value="Calcineurin-like_PHP"/>
</dbReference>
<dbReference type="PANTHER" id="PTHR42850:SF4">
    <property type="entry name" value="ZINC-DEPENDENT ENDOPOLYPHOSPHATASE"/>
    <property type="match status" value="1"/>
</dbReference>
<dbReference type="InterPro" id="IPR029052">
    <property type="entry name" value="Metallo-depent_PP-like"/>
</dbReference>
<evidence type="ECO:0000313" key="3">
    <source>
        <dbReference type="Proteomes" id="UP000095662"/>
    </source>
</evidence>
<dbReference type="AlphaFoldDB" id="A0A174ZJJ2"/>
<dbReference type="GO" id="GO:0005737">
    <property type="term" value="C:cytoplasm"/>
    <property type="evidence" value="ECO:0007669"/>
    <property type="project" value="TreeGrafter"/>
</dbReference>
<organism evidence="2 3">
    <name type="scientific">[Eubacterium] siraeum</name>
    <dbReference type="NCBI Taxonomy" id="39492"/>
    <lineage>
        <taxon>Bacteria</taxon>
        <taxon>Bacillati</taxon>
        <taxon>Bacillota</taxon>
        <taxon>Clostridia</taxon>
        <taxon>Eubacteriales</taxon>
        <taxon>Oscillospiraceae</taxon>
        <taxon>Oscillospiraceae incertae sedis</taxon>
    </lineage>
</organism>
<feature type="domain" description="Calcineurin-like phosphoesterase" evidence="1">
    <location>
        <begin position="3"/>
        <end position="174"/>
    </location>
</feature>
<dbReference type="SUPFAM" id="SSF56300">
    <property type="entry name" value="Metallo-dependent phosphatases"/>
    <property type="match status" value="1"/>
</dbReference>
<keyword evidence="2" id="KW-0378">Hydrolase</keyword>
<dbReference type="InterPro" id="IPR050126">
    <property type="entry name" value="Ap4A_hydrolase"/>
</dbReference>
<dbReference type="EMBL" id="CZBY01000005">
    <property type="protein sequence ID" value="CUQ84398.1"/>
    <property type="molecule type" value="Genomic_DNA"/>
</dbReference>
<evidence type="ECO:0000313" key="2">
    <source>
        <dbReference type="EMBL" id="CUQ84398.1"/>
    </source>
</evidence>
<dbReference type="EC" id="3.6.1.41" evidence="2"/>
<dbReference type="GO" id="GO:0008803">
    <property type="term" value="F:bis(5'-nucleosyl)-tetraphosphatase (symmetrical) activity"/>
    <property type="evidence" value="ECO:0007669"/>
    <property type="project" value="UniProtKB-EC"/>
</dbReference>
<dbReference type="Pfam" id="PF00149">
    <property type="entry name" value="Metallophos"/>
    <property type="match status" value="1"/>
</dbReference>
<reference evidence="2 3" key="1">
    <citation type="submission" date="2015-09" db="EMBL/GenBank/DDBJ databases">
        <authorList>
            <consortium name="Pathogen Informatics"/>
        </authorList>
    </citation>
    <scope>NUCLEOTIDE SEQUENCE [LARGE SCALE GENOMIC DNA]</scope>
    <source>
        <strain evidence="2 3">2789STDY5834928</strain>
    </source>
</reference>
<proteinExistence type="predicted"/>
<dbReference type="PANTHER" id="PTHR42850">
    <property type="entry name" value="METALLOPHOSPHOESTERASE"/>
    <property type="match status" value="1"/>
</dbReference>
<sequence>MIIYCMSDIHGCLAEFEDALSLVLDDIEQGKAKLVLLGDYINGGPDNRGVLDRIMKLREHFGSDRIIALLGNHDEWVVNGSSTISNNSVYARIEEWEDESDDDEYINWLSSLPLYYVEGNTIFVHAGIDEEAGDMWEWETSEDVFTSKYPAETGKIEGLDMKVVAGHVGTAEISGNKFFHDIYFDGESHYYIDGTVLDSGVIPILMVDTENDKYYQVTDSGKRLIEPYEE</sequence>
<dbReference type="OrthoDB" id="9779903at2"/>
<protein>
    <submittedName>
        <fullName evidence="2">Bis(5'-nucleosyl)-tetraphosphatase [symmetrical]</fullName>
        <ecNumber evidence="2">3.6.1.41</ecNumber>
    </submittedName>
</protein>
<accession>A0A174ZJJ2</accession>
<dbReference type="GO" id="GO:0016791">
    <property type="term" value="F:phosphatase activity"/>
    <property type="evidence" value="ECO:0007669"/>
    <property type="project" value="TreeGrafter"/>
</dbReference>
<gene>
    <name evidence="2" type="primary">apaH_1</name>
    <name evidence="2" type="ORF">ERS852540_00866</name>
</gene>
<evidence type="ECO:0000259" key="1">
    <source>
        <dbReference type="Pfam" id="PF00149"/>
    </source>
</evidence>
<dbReference type="STRING" id="39492.ERS852540_00866"/>